<gene>
    <name evidence="1" type="ORF">IW261DRAFT_1558089</name>
</gene>
<keyword evidence="2" id="KW-1185">Reference proteome</keyword>
<dbReference type="EMBL" id="JAUEPR010000003">
    <property type="protein sequence ID" value="KAK0487151.1"/>
    <property type="molecule type" value="Genomic_DNA"/>
</dbReference>
<sequence>MSSNNNFIPTLNSLITQADALMKSPPAANTDFLAITAFFNEAATIKCSLLAYYSSSSHVKFYHDCEQFISGLVIQFYFTDQWLSIFYVETTHLRAATSGNYNLTSDQILGGLEVLPPIRYRIDEDILMSSTLFSLVLSTMKSIPGSPKSSSGSSTAVTLKDTSITPDRSSSPSPTSGSASLVSSADWMIPSLTDPALFIELFPKMEGTLQDVVEIGDKITNMYCCTFNKSALHYGEAFCAICSGTLSHLAHSTKVICPCSACVQEGTECIFTGLSTECIACHK</sequence>
<proteinExistence type="predicted"/>
<comment type="caution">
    <text evidence="1">The sequence shown here is derived from an EMBL/GenBank/DDBJ whole genome shotgun (WGS) entry which is preliminary data.</text>
</comment>
<accession>A0AA39TG83</accession>
<protein>
    <submittedName>
        <fullName evidence="1">Uncharacterized protein</fullName>
    </submittedName>
</protein>
<dbReference type="AlphaFoldDB" id="A0AA39TG83"/>
<dbReference type="Proteomes" id="UP001175227">
    <property type="component" value="Unassembled WGS sequence"/>
</dbReference>
<evidence type="ECO:0000313" key="2">
    <source>
        <dbReference type="Proteomes" id="UP001175227"/>
    </source>
</evidence>
<name>A0AA39TG83_9AGAR</name>
<reference evidence="1" key="1">
    <citation type="submission" date="2023-06" db="EMBL/GenBank/DDBJ databases">
        <authorList>
            <consortium name="Lawrence Berkeley National Laboratory"/>
            <person name="Ahrendt S."/>
            <person name="Sahu N."/>
            <person name="Indic B."/>
            <person name="Wong-Bajracharya J."/>
            <person name="Merenyi Z."/>
            <person name="Ke H.-M."/>
            <person name="Monk M."/>
            <person name="Kocsube S."/>
            <person name="Drula E."/>
            <person name="Lipzen A."/>
            <person name="Balint B."/>
            <person name="Henrissat B."/>
            <person name="Andreopoulos B."/>
            <person name="Martin F.M."/>
            <person name="Harder C.B."/>
            <person name="Rigling D."/>
            <person name="Ford K.L."/>
            <person name="Foster G.D."/>
            <person name="Pangilinan J."/>
            <person name="Papanicolaou A."/>
            <person name="Barry K."/>
            <person name="LaButti K."/>
            <person name="Viragh M."/>
            <person name="Koriabine M."/>
            <person name="Yan M."/>
            <person name="Riley R."/>
            <person name="Champramary S."/>
            <person name="Plett K.L."/>
            <person name="Tsai I.J."/>
            <person name="Slot J."/>
            <person name="Sipos G."/>
            <person name="Plett J."/>
            <person name="Nagy L.G."/>
            <person name="Grigoriev I.V."/>
        </authorList>
    </citation>
    <scope>NUCLEOTIDE SEQUENCE</scope>
    <source>
        <strain evidence="1">ICMP 16352</strain>
    </source>
</reference>
<organism evidence="1 2">
    <name type="scientific">Armillaria novae-zelandiae</name>
    <dbReference type="NCBI Taxonomy" id="153914"/>
    <lineage>
        <taxon>Eukaryota</taxon>
        <taxon>Fungi</taxon>
        <taxon>Dikarya</taxon>
        <taxon>Basidiomycota</taxon>
        <taxon>Agaricomycotina</taxon>
        <taxon>Agaricomycetes</taxon>
        <taxon>Agaricomycetidae</taxon>
        <taxon>Agaricales</taxon>
        <taxon>Marasmiineae</taxon>
        <taxon>Physalacriaceae</taxon>
        <taxon>Armillaria</taxon>
    </lineage>
</organism>
<evidence type="ECO:0000313" key="1">
    <source>
        <dbReference type="EMBL" id="KAK0487151.1"/>
    </source>
</evidence>